<dbReference type="PROSITE" id="PS51375">
    <property type="entry name" value="PPR"/>
    <property type="match status" value="1"/>
</dbReference>
<protein>
    <submittedName>
        <fullName evidence="4">Protein THYLAKOID ASSEMBLY 8-like, chloroplastic isoform X2</fullName>
    </submittedName>
</protein>
<dbReference type="Pfam" id="PF13041">
    <property type="entry name" value="PPR_2"/>
    <property type="match status" value="1"/>
</dbReference>
<dbReference type="AlphaFoldDB" id="A0A1S3E6D1"/>
<keyword evidence="1" id="KW-0677">Repeat</keyword>
<dbReference type="OrthoDB" id="1900964at2759"/>
<organism evidence="3 4">
    <name type="scientific">Cicer arietinum</name>
    <name type="common">Chickpea</name>
    <name type="synonym">Garbanzo</name>
    <dbReference type="NCBI Taxonomy" id="3827"/>
    <lineage>
        <taxon>Eukaryota</taxon>
        <taxon>Viridiplantae</taxon>
        <taxon>Streptophyta</taxon>
        <taxon>Embryophyta</taxon>
        <taxon>Tracheophyta</taxon>
        <taxon>Spermatophyta</taxon>
        <taxon>Magnoliopsida</taxon>
        <taxon>eudicotyledons</taxon>
        <taxon>Gunneridae</taxon>
        <taxon>Pentapetalae</taxon>
        <taxon>rosids</taxon>
        <taxon>fabids</taxon>
        <taxon>Fabales</taxon>
        <taxon>Fabaceae</taxon>
        <taxon>Papilionoideae</taxon>
        <taxon>50 kb inversion clade</taxon>
        <taxon>NPAAA clade</taxon>
        <taxon>Hologalegina</taxon>
        <taxon>IRL clade</taxon>
        <taxon>Cicereae</taxon>
        <taxon>Cicer</taxon>
    </lineage>
</organism>
<evidence type="ECO:0000256" key="1">
    <source>
        <dbReference type="ARBA" id="ARBA00022737"/>
    </source>
</evidence>
<dbReference type="Proteomes" id="UP000087171">
    <property type="component" value="Chromosome Ca1"/>
</dbReference>
<dbReference type="RefSeq" id="XP_012570983.1">
    <property type="nucleotide sequence ID" value="XM_012715529.2"/>
</dbReference>
<accession>A0A1S3E6D1</accession>
<dbReference type="GO" id="GO:0000373">
    <property type="term" value="P:Group II intron splicing"/>
    <property type="evidence" value="ECO:0007669"/>
    <property type="project" value="InterPro"/>
</dbReference>
<dbReference type="GO" id="GO:0003723">
    <property type="term" value="F:RNA binding"/>
    <property type="evidence" value="ECO:0007669"/>
    <property type="project" value="InterPro"/>
</dbReference>
<reference evidence="3" key="1">
    <citation type="journal article" date="2013" name="Nat. Biotechnol.">
        <title>Draft genome sequence of chickpea (Cicer arietinum) provides a resource for trait improvement.</title>
        <authorList>
            <person name="Varshney R.K."/>
            <person name="Song C."/>
            <person name="Saxena R.K."/>
            <person name="Azam S."/>
            <person name="Yu S."/>
            <person name="Sharpe A.G."/>
            <person name="Cannon S."/>
            <person name="Baek J."/>
            <person name="Rosen B.D."/>
            <person name="Tar'an B."/>
            <person name="Millan T."/>
            <person name="Zhang X."/>
            <person name="Ramsay L.D."/>
            <person name="Iwata A."/>
            <person name="Wang Y."/>
            <person name="Nelson W."/>
            <person name="Farmer A.D."/>
            <person name="Gaur P.M."/>
            <person name="Soderlund C."/>
            <person name="Penmetsa R.V."/>
            <person name="Xu C."/>
            <person name="Bharti A.K."/>
            <person name="He W."/>
            <person name="Winter P."/>
            <person name="Zhao S."/>
            <person name="Hane J.K."/>
            <person name="Carrasquilla-Garcia N."/>
            <person name="Condie J.A."/>
            <person name="Upadhyaya H.D."/>
            <person name="Luo M.C."/>
            <person name="Thudi M."/>
            <person name="Gowda C.L."/>
            <person name="Singh N.P."/>
            <person name="Lichtenzveig J."/>
            <person name="Gali K.K."/>
            <person name="Rubio J."/>
            <person name="Nadarajan N."/>
            <person name="Dolezel J."/>
            <person name="Bansal K.C."/>
            <person name="Xu X."/>
            <person name="Edwards D."/>
            <person name="Zhang G."/>
            <person name="Kahl G."/>
            <person name="Gil J."/>
            <person name="Singh K.B."/>
            <person name="Datta S.K."/>
            <person name="Jackson S.A."/>
            <person name="Wang J."/>
            <person name="Cook D.R."/>
        </authorList>
    </citation>
    <scope>NUCLEOTIDE SEQUENCE [LARGE SCALE GENOMIC DNA]</scope>
    <source>
        <strain evidence="3">cv. CDC Frontier</strain>
    </source>
</reference>
<evidence type="ECO:0000313" key="3">
    <source>
        <dbReference type="Proteomes" id="UP000087171"/>
    </source>
</evidence>
<reference evidence="4" key="2">
    <citation type="submission" date="2025-08" db="UniProtKB">
        <authorList>
            <consortium name="RefSeq"/>
        </authorList>
    </citation>
    <scope>IDENTIFICATION</scope>
    <source>
        <tissue evidence="4">Etiolated seedlings</tissue>
    </source>
</reference>
<gene>
    <name evidence="4" type="primary">LOC101495915</name>
</gene>
<dbReference type="Gene3D" id="1.25.40.10">
    <property type="entry name" value="Tetratricopeptide repeat domain"/>
    <property type="match status" value="1"/>
</dbReference>
<dbReference type="InterPro" id="IPR011990">
    <property type="entry name" value="TPR-like_helical_dom_sf"/>
</dbReference>
<proteinExistence type="predicted"/>
<keyword evidence="3" id="KW-1185">Reference proteome</keyword>
<evidence type="ECO:0000256" key="2">
    <source>
        <dbReference type="PROSITE-ProRule" id="PRU00708"/>
    </source>
</evidence>
<feature type="repeat" description="PPR" evidence="2">
    <location>
        <begin position="170"/>
        <end position="204"/>
    </location>
</feature>
<dbReference type="KEGG" id="cam:101495915"/>
<name>A0A1S3E6D1_CICAR</name>
<dbReference type="GeneID" id="101495915"/>
<dbReference type="NCBIfam" id="TIGR00756">
    <property type="entry name" value="PPR"/>
    <property type="match status" value="2"/>
</dbReference>
<evidence type="ECO:0000313" key="4">
    <source>
        <dbReference type="RefSeq" id="XP_012570983.1"/>
    </source>
</evidence>
<dbReference type="PANTHER" id="PTHR47594">
    <property type="entry name" value="PPR CONTAINING PLANT-LIKE PROTEIN"/>
    <property type="match status" value="1"/>
</dbReference>
<dbReference type="InterPro" id="IPR044190">
    <property type="entry name" value="THA8-like"/>
</dbReference>
<dbReference type="GO" id="GO:0009658">
    <property type="term" value="P:chloroplast organization"/>
    <property type="evidence" value="ECO:0007669"/>
    <property type="project" value="InterPro"/>
</dbReference>
<dbReference type="InterPro" id="IPR002885">
    <property type="entry name" value="PPR_rpt"/>
</dbReference>
<dbReference type="PANTHER" id="PTHR47594:SF5">
    <property type="entry name" value="PENTACOTRIPEPTIDE-REPEAT REGION OF PRORP DOMAIN-CONTAINING PROTEIN"/>
    <property type="match status" value="1"/>
</dbReference>
<sequence>MLLRANGWLFLMESRLQTTNSINNNRIDYSVQNNNIIRIRRKEATFVVCGLRSCKKKKPPSMVISKESVQVIHALKLAKNDEQKLNQVLKLRLLRLLKADVLDVLAELQRQKQLHLSLKVFEFIISEEVGYDTLLLPLYSDTILLLGRNKMVEKAEEVFNQVVDKGLKPDTRLFTEMIGVYLQVGNTEKAMDIYRSMKASGCSPDELTFTILIRNLMKNGEHELAETLKKESLDYVNAPDKFVQKVQQKHAKKRHVNLVM</sequence>
<dbReference type="Pfam" id="PF01535">
    <property type="entry name" value="PPR"/>
    <property type="match status" value="1"/>
</dbReference>